<accession>A0A8H5B2N1</accession>
<evidence type="ECO:0000256" key="5">
    <source>
        <dbReference type="ARBA" id="ARBA00022729"/>
    </source>
</evidence>
<dbReference type="CDD" id="cd23507">
    <property type="entry name" value="hydrophobin_I"/>
    <property type="match status" value="1"/>
</dbReference>
<protein>
    <recommendedName>
        <fullName evidence="7">Hydrophobin</fullName>
    </recommendedName>
</protein>
<dbReference type="SMART" id="SM00075">
    <property type="entry name" value="HYDRO"/>
    <property type="match status" value="1"/>
</dbReference>
<dbReference type="InterPro" id="IPR001338">
    <property type="entry name" value="Class_I_Hydrophobin"/>
</dbReference>
<evidence type="ECO:0000256" key="4">
    <source>
        <dbReference type="ARBA" id="ARBA00022525"/>
    </source>
</evidence>
<evidence type="ECO:0000256" key="2">
    <source>
        <dbReference type="ARBA" id="ARBA00010446"/>
    </source>
</evidence>
<evidence type="ECO:0000256" key="3">
    <source>
        <dbReference type="ARBA" id="ARBA00022512"/>
    </source>
</evidence>
<dbReference type="PROSITE" id="PS00956">
    <property type="entry name" value="HYDROPHOBIN"/>
    <property type="match status" value="1"/>
</dbReference>
<evidence type="ECO:0000313" key="9">
    <source>
        <dbReference type="Proteomes" id="UP000541558"/>
    </source>
</evidence>
<name>A0A8H5B2N1_9AGAR</name>
<evidence type="ECO:0000256" key="1">
    <source>
        <dbReference type="ARBA" id="ARBA00004191"/>
    </source>
</evidence>
<evidence type="ECO:0000256" key="7">
    <source>
        <dbReference type="RuleBase" id="RU365009"/>
    </source>
</evidence>
<keyword evidence="9" id="KW-1185">Reference proteome</keyword>
<dbReference type="GO" id="GO:0009277">
    <property type="term" value="C:fungal-type cell wall"/>
    <property type="evidence" value="ECO:0007669"/>
    <property type="project" value="InterPro"/>
</dbReference>
<dbReference type="AlphaFoldDB" id="A0A8H5B2N1"/>
<dbReference type="EMBL" id="JAACJK010000220">
    <property type="protein sequence ID" value="KAF5315635.1"/>
    <property type="molecule type" value="Genomic_DNA"/>
</dbReference>
<dbReference type="InterPro" id="IPR019778">
    <property type="entry name" value="Class_I_Hydrophobin_CS"/>
</dbReference>
<feature type="chain" id="PRO_5034884262" description="Hydrophobin" evidence="7">
    <location>
        <begin position="22"/>
        <end position="113"/>
    </location>
</feature>
<dbReference type="GO" id="GO:0005199">
    <property type="term" value="F:structural constituent of cell wall"/>
    <property type="evidence" value="ECO:0007669"/>
    <property type="project" value="InterPro"/>
</dbReference>
<comment type="subcellular location">
    <subcellularLocation>
        <location evidence="1 7">Secreted</location>
        <location evidence="1 7">Cell wall</location>
    </subcellularLocation>
</comment>
<dbReference type="Proteomes" id="UP000541558">
    <property type="component" value="Unassembled WGS sequence"/>
</dbReference>
<proteinExistence type="inferred from homology"/>
<sequence>MFARVTAATIALALALPMAIASPTPLEARTDQCSTGPVQCCQTTHTVGSSGIGSLVGGLALVGSVGDLIGLTCSPLTLIGVSGNSCTGQTVCCNNNNFNGVVALGCTPVNVNL</sequence>
<evidence type="ECO:0000313" key="8">
    <source>
        <dbReference type="EMBL" id="KAF5315635.1"/>
    </source>
</evidence>
<reference evidence="8 9" key="1">
    <citation type="journal article" date="2020" name="ISME J.">
        <title>Uncovering the hidden diversity of litter-decomposition mechanisms in mushroom-forming fungi.</title>
        <authorList>
            <person name="Floudas D."/>
            <person name="Bentzer J."/>
            <person name="Ahren D."/>
            <person name="Johansson T."/>
            <person name="Persson P."/>
            <person name="Tunlid A."/>
        </authorList>
    </citation>
    <scope>NUCLEOTIDE SEQUENCE [LARGE SCALE GENOMIC DNA]</scope>
    <source>
        <strain evidence="8 9">CBS 175.51</strain>
    </source>
</reference>
<organism evidence="8 9">
    <name type="scientific">Ephemerocybe angulata</name>
    <dbReference type="NCBI Taxonomy" id="980116"/>
    <lineage>
        <taxon>Eukaryota</taxon>
        <taxon>Fungi</taxon>
        <taxon>Dikarya</taxon>
        <taxon>Basidiomycota</taxon>
        <taxon>Agaricomycotina</taxon>
        <taxon>Agaricomycetes</taxon>
        <taxon>Agaricomycetidae</taxon>
        <taxon>Agaricales</taxon>
        <taxon>Agaricineae</taxon>
        <taxon>Psathyrellaceae</taxon>
        <taxon>Ephemerocybe</taxon>
    </lineage>
</organism>
<feature type="signal peptide" evidence="7">
    <location>
        <begin position="1"/>
        <end position="21"/>
    </location>
</feature>
<keyword evidence="6 7" id="KW-1015">Disulfide bond</keyword>
<keyword evidence="3 7" id="KW-0134">Cell wall</keyword>
<comment type="caution">
    <text evidence="8">The sequence shown here is derived from an EMBL/GenBank/DDBJ whole genome shotgun (WGS) entry which is preliminary data.</text>
</comment>
<keyword evidence="4 7" id="KW-0964">Secreted</keyword>
<dbReference type="Pfam" id="PF01185">
    <property type="entry name" value="Hydrophobin"/>
    <property type="match status" value="1"/>
</dbReference>
<gene>
    <name evidence="8" type="ORF">D9611_004970</name>
</gene>
<comment type="similarity">
    <text evidence="2 7">Belongs to the fungal hydrophobin family.</text>
</comment>
<keyword evidence="5 7" id="KW-0732">Signal</keyword>
<evidence type="ECO:0000256" key="6">
    <source>
        <dbReference type="ARBA" id="ARBA00023157"/>
    </source>
</evidence>